<evidence type="ECO:0000256" key="4">
    <source>
        <dbReference type="ARBA" id="ARBA00023163"/>
    </source>
</evidence>
<evidence type="ECO:0000259" key="8">
    <source>
        <dbReference type="PROSITE" id="PS50110"/>
    </source>
</evidence>
<dbReference type="Gene3D" id="1.10.10.60">
    <property type="entry name" value="Homeodomain-like"/>
    <property type="match status" value="1"/>
</dbReference>
<dbReference type="Gene3D" id="3.40.50.2300">
    <property type="match status" value="1"/>
</dbReference>
<organism evidence="9 10">
    <name type="scientific">Mucuna pruriens</name>
    <name type="common">Velvet bean</name>
    <name type="synonym">Dolichos pruriens</name>
    <dbReference type="NCBI Taxonomy" id="157652"/>
    <lineage>
        <taxon>Eukaryota</taxon>
        <taxon>Viridiplantae</taxon>
        <taxon>Streptophyta</taxon>
        <taxon>Embryophyta</taxon>
        <taxon>Tracheophyta</taxon>
        <taxon>Spermatophyta</taxon>
        <taxon>Magnoliopsida</taxon>
        <taxon>eudicotyledons</taxon>
        <taxon>Gunneridae</taxon>
        <taxon>Pentapetalae</taxon>
        <taxon>rosids</taxon>
        <taxon>fabids</taxon>
        <taxon>Fabales</taxon>
        <taxon>Fabaceae</taxon>
        <taxon>Papilionoideae</taxon>
        <taxon>50 kb inversion clade</taxon>
        <taxon>NPAAA clade</taxon>
        <taxon>indigoferoid/millettioid clade</taxon>
        <taxon>Phaseoleae</taxon>
        <taxon>Mucuna</taxon>
    </lineage>
</organism>
<dbReference type="AlphaFoldDB" id="A0A371I6V3"/>
<evidence type="ECO:0000256" key="2">
    <source>
        <dbReference type="ARBA" id="ARBA00023012"/>
    </source>
</evidence>
<protein>
    <submittedName>
        <fullName evidence="9">Two-component response regulator ARR2</fullName>
    </submittedName>
</protein>
<dbReference type="SUPFAM" id="SSF52172">
    <property type="entry name" value="CheY-like"/>
    <property type="match status" value="1"/>
</dbReference>
<dbReference type="STRING" id="157652.A0A371I6V3"/>
<dbReference type="InterPro" id="IPR009057">
    <property type="entry name" value="Homeodomain-like_sf"/>
</dbReference>
<reference evidence="9" key="1">
    <citation type="submission" date="2018-05" db="EMBL/GenBank/DDBJ databases">
        <title>Draft genome of Mucuna pruriens seed.</title>
        <authorList>
            <person name="Nnadi N.E."/>
            <person name="Vos R."/>
            <person name="Hasami M.H."/>
            <person name="Devisetty U.K."/>
            <person name="Aguiy J.C."/>
        </authorList>
    </citation>
    <scope>NUCLEOTIDE SEQUENCE [LARGE SCALE GENOMIC DNA]</scope>
    <source>
        <strain evidence="9">JCA_2017</strain>
    </source>
</reference>
<sequence>LTANGASHALETLREFEGFFDLVITELHISGMNGFEFLKRVHNEFQIPVIMMSSDGRKSVMSKSLANGAAHYILKPFCKDDFKDIWQYCTDARKRKLTIENTEGESLPGDNIFIQNGNSATSSNENKRKRKYCKRMSTQMNKENQSEGGPRLVKKPKVVWTPYLHNLFLLAIKQIGLQKIVPKSILEVMNVPNLTRENVASHLQKYRLFLRKVAQKGLLEGLSNRDLKSRFASGFSPSMIKDLQTRTAKLHVPVHQPGYGGIVNVVKPNNHVSRSNNYVTNNTPPGRSHQFPHPYHKGMNMMLQNQLGGNSLNQAELGVQSNFGIKTNAGANPPYYEKISHNNAGAVSDGTMGHSLVTSENGPRGGLKYGDNQLMNPNRGSLNYHHNFIYGQGNWKMGSLNNTSNNLPWSTTSTYNPSSSNIQLNCGSQMVGNGTKGGLNSSVGVVDSIANNSFGLVNGTTPNANKNVAPLGQGKFGLAQGGFDFASASGSDVDSLSSDQIPAALITNNETIAENIPRNPQLSQQLDGNVADNDNATMEYDDDLSNIFMMLDEMDILECYTKEKLNANEYLKSDIPSSSHSVQSLEQSNSASDVIVNPIESTLNLPNESSTSSDKNSSQVRGNDRFADMEPLDRFMIDDVASPSTSAAYKDWDIELVEALFGDLRE</sequence>
<dbReference type="FunFam" id="1.10.10.60:FF:000007">
    <property type="entry name" value="Two-component response regulator"/>
    <property type="match status" value="1"/>
</dbReference>
<evidence type="ECO:0000313" key="10">
    <source>
        <dbReference type="Proteomes" id="UP000257109"/>
    </source>
</evidence>
<dbReference type="InterPro" id="IPR001789">
    <property type="entry name" value="Sig_transdc_resp-reg_receiver"/>
</dbReference>
<dbReference type="InterPro" id="IPR045279">
    <property type="entry name" value="ARR-like"/>
</dbReference>
<dbReference type="CDD" id="cd17584">
    <property type="entry name" value="REC_typeB_ARR-like"/>
    <property type="match status" value="1"/>
</dbReference>
<feature type="compositionally biased region" description="Low complexity" evidence="7">
    <location>
        <begin position="609"/>
        <end position="618"/>
    </location>
</feature>
<keyword evidence="4" id="KW-0804">Transcription</keyword>
<evidence type="ECO:0000256" key="6">
    <source>
        <dbReference type="PROSITE-ProRule" id="PRU00169"/>
    </source>
</evidence>
<evidence type="ECO:0000256" key="5">
    <source>
        <dbReference type="ARBA" id="ARBA00023242"/>
    </source>
</evidence>
<dbReference type="InterPro" id="IPR006447">
    <property type="entry name" value="Myb_dom_plants"/>
</dbReference>
<dbReference type="OrthoDB" id="21225at2759"/>
<name>A0A371I6V3_MUCPR</name>
<dbReference type="PANTHER" id="PTHR43874:SF19">
    <property type="entry name" value="RESPONSE REGULATOR 23-RELATED"/>
    <property type="match status" value="1"/>
</dbReference>
<keyword evidence="2" id="KW-0902">Two-component regulatory system</keyword>
<evidence type="ECO:0000256" key="7">
    <source>
        <dbReference type="SAM" id="MobiDB-lite"/>
    </source>
</evidence>
<dbReference type="NCBIfam" id="TIGR01557">
    <property type="entry name" value="myb_SHAQKYF"/>
    <property type="match status" value="1"/>
</dbReference>
<accession>A0A371I6V3</accession>
<evidence type="ECO:0000256" key="3">
    <source>
        <dbReference type="ARBA" id="ARBA00023015"/>
    </source>
</evidence>
<dbReference type="GO" id="GO:0003677">
    <property type="term" value="F:DNA binding"/>
    <property type="evidence" value="ECO:0007669"/>
    <property type="project" value="InterPro"/>
</dbReference>
<comment type="caution">
    <text evidence="9">The sequence shown here is derived from an EMBL/GenBank/DDBJ whole genome shotgun (WGS) entry which is preliminary data.</text>
</comment>
<feature type="domain" description="Response regulatory" evidence="8">
    <location>
        <begin position="1"/>
        <end position="90"/>
    </location>
</feature>
<evidence type="ECO:0000313" key="9">
    <source>
        <dbReference type="EMBL" id="RDY10749.1"/>
    </source>
</evidence>
<dbReference type="InterPro" id="IPR011006">
    <property type="entry name" value="CheY-like_superfamily"/>
</dbReference>
<gene>
    <name evidence="9" type="primary">ARR2</name>
    <name evidence="9" type="ORF">CR513_04682</name>
</gene>
<dbReference type="Proteomes" id="UP000257109">
    <property type="component" value="Unassembled WGS sequence"/>
</dbReference>
<dbReference type="PROSITE" id="PS50110">
    <property type="entry name" value="RESPONSE_REGULATORY"/>
    <property type="match status" value="1"/>
</dbReference>
<keyword evidence="3" id="KW-0805">Transcription regulation</keyword>
<dbReference type="SUPFAM" id="SSF46689">
    <property type="entry name" value="Homeodomain-like"/>
    <property type="match status" value="1"/>
</dbReference>
<comment type="caution">
    <text evidence="6">Lacks conserved residue(s) required for the propagation of feature annotation.</text>
</comment>
<proteinExistence type="predicted"/>
<dbReference type="GO" id="GO:0000160">
    <property type="term" value="P:phosphorelay signal transduction system"/>
    <property type="evidence" value="ECO:0007669"/>
    <property type="project" value="UniProtKB-KW"/>
</dbReference>
<dbReference type="EMBL" id="QJKJ01000787">
    <property type="protein sequence ID" value="RDY10749.1"/>
    <property type="molecule type" value="Genomic_DNA"/>
</dbReference>
<feature type="non-terminal residue" evidence="9">
    <location>
        <position position="1"/>
    </location>
</feature>
<keyword evidence="10" id="KW-1185">Reference proteome</keyword>
<evidence type="ECO:0000256" key="1">
    <source>
        <dbReference type="ARBA" id="ARBA00004123"/>
    </source>
</evidence>
<comment type="subcellular location">
    <subcellularLocation>
        <location evidence="1">Nucleus</location>
    </subcellularLocation>
</comment>
<dbReference type="GO" id="GO:0005634">
    <property type="term" value="C:nucleus"/>
    <property type="evidence" value="ECO:0007669"/>
    <property type="project" value="UniProtKB-SubCell"/>
</dbReference>
<dbReference type="Pfam" id="PF00072">
    <property type="entry name" value="Response_reg"/>
    <property type="match status" value="1"/>
</dbReference>
<keyword evidence="5" id="KW-0539">Nucleus</keyword>
<feature type="non-terminal residue" evidence="9">
    <location>
        <position position="666"/>
    </location>
</feature>
<feature type="region of interest" description="Disordered" evidence="7">
    <location>
        <begin position="602"/>
        <end position="625"/>
    </location>
</feature>
<dbReference type="GO" id="GO:0009736">
    <property type="term" value="P:cytokinin-activated signaling pathway"/>
    <property type="evidence" value="ECO:0007669"/>
    <property type="project" value="InterPro"/>
</dbReference>
<dbReference type="PANTHER" id="PTHR43874">
    <property type="entry name" value="TWO-COMPONENT RESPONSE REGULATOR"/>
    <property type="match status" value="1"/>
</dbReference>